<dbReference type="InterPro" id="IPR029066">
    <property type="entry name" value="PLP-binding_barrel"/>
</dbReference>
<dbReference type="Gene3D" id="2.40.37.10">
    <property type="entry name" value="Lyase, Ornithine Decarboxylase, Chain A, domain 1"/>
    <property type="match status" value="1"/>
</dbReference>
<evidence type="ECO:0000256" key="1">
    <source>
        <dbReference type="ARBA" id="ARBA00001933"/>
    </source>
</evidence>
<protein>
    <recommendedName>
        <fullName evidence="5">Orn/DAP/Arg decarboxylase 2 N-terminal domain-containing protein</fullName>
    </recommendedName>
</protein>
<evidence type="ECO:0000259" key="5">
    <source>
        <dbReference type="Pfam" id="PF02784"/>
    </source>
</evidence>
<dbReference type="HAMAP" id="MF_02120">
    <property type="entry name" value="LysA"/>
    <property type="match status" value="1"/>
</dbReference>
<evidence type="ECO:0000256" key="2">
    <source>
        <dbReference type="ARBA" id="ARBA00022793"/>
    </source>
</evidence>
<dbReference type="FunFam" id="3.20.20.10:FF:000003">
    <property type="entry name" value="Diaminopimelate decarboxylase"/>
    <property type="match status" value="1"/>
</dbReference>
<accession>X1ER13</accession>
<gene>
    <name evidence="6" type="ORF">S03H2_04211</name>
</gene>
<dbReference type="AlphaFoldDB" id="X1ER13"/>
<organism evidence="6">
    <name type="scientific">marine sediment metagenome</name>
    <dbReference type="NCBI Taxonomy" id="412755"/>
    <lineage>
        <taxon>unclassified sequences</taxon>
        <taxon>metagenomes</taxon>
        <taxon>ecological metagenomes</taxon>
    </lineage>
</organism>
<keyword evidence="4" id="KW-0456">Lyase</keyword>
<dbReference type="GO" id="GO:0008836">
    <property type="term" value="F:diaminopimelate decarboxylase activity"/>
    <property type="evidence" value="ECO:0007669"/>
    <property type="project" value="InterPro"/>
</dbReference>
<dbReference type="InterPro" id="IPR000183">
    <property type="entry name" value="Orn/DAP/Arg_de-COase"/>
</dbReference>
<proteinExistence type="inferred from homology"/>
<evidence type="ECO:0000313" key="6">
    <source>
        <dbReference type="EMBL" id="GAH19564.1"/>
    </source>
</evidence>
<dbReference type="CDD" id="cd06828">
    <property type="entry name" value="PLPDE_III_DapDC"/>
    <property type="match status" value="1"/>
</dbReference>
<comment type="cofactor">
    <cofactor evidence="1">
        <name>pyridoxal 5'-phosphate</name>
        <dbReference type="ChEBI" id="CHEBI:597326"/>
    </cofactor>
</comment>
<evidence type="ECO:0000256" key="4">
    <source>
        <dbReference type="ARBA" id="ARBA00023239"/>
    </source>
</evidence>
<dbReference type="Pfam" id="PF02784">
    <property type="entry name" value="Orn_Arg_deC_N"/>
    <property type="match status" value="1"/>
</dbReference>
<dbReference type="PRINTS" id="PR01181">
    <property type="entry name" value="DAPDCRBXLASE"/>
</dbReference>
<keyword evidence="3" id="KW-0663">Pyridoxal phosphate</keyword>
<dbReference type="PANTHER" id="PTHR43727">
    <property type="entry name" value="DIAMINOPIMELATE DECARBOXYLASE"/>
    <property type="match status" value="1"/>
</dbReference>
<dbReference type="PRINTS" id="PR01179">
    <property type="entry name" value="ODADCRBXLASE"/>
</dbReference>
<evidence type="ECO:0000256" key="3">
    <source>
        <dbReference type="ARBA" id="ARBA00022898"/>
    </source>
</evidence>
<dbReference type="EMBL" id="BARU01001647">
    <property type="protein sequence ID" value="GAH19564.1"/>
    <property type="molecule type" value="Genomic_DNA"/>
</dbReference>
<dbReference type="GO" id="GO:0009089">
    <property type="term" value="P:lysine biosynthetic process via diaminopimelate"/>
    <property type="evidence" value="ECO:0007669"/>
    <property type="project" value="InterPro"/>
</dbReference>
<dbReference type="SUPFAM" id="SSF51419">
    <property type="entry name" value="PLP-binding barrel"/>
    <property type="match status" value="1"/>
</dbReference>
<keyword evidence="2" id="KW-0210">Decarboxylase</keyword>
<dbReference type="NCBIfam" id="TIGR01048">
    <property type="entry name" value="lysA"/>
    <property type="match status" value="1"/>
</dbReference>
<dbReference type="PROSITE" id="PS00878">
    <property type="entry name" value="ODR_DC_2_1"/>
    <property type="match status" value="1"/>
</dbReference>
<feature type="non-terminal residue" evidence="6">
    <location>
        <position position="1"/>
    </location>
</feature>
<dbReference type="InterPro" id="IPR009006">
    <property type="entry name" value="Ala_racemase/Decarboxylase_C"/>
</dbReference>
<dbReference type="Gene3D" id="3.20.20.10">
    <property type="entry name" value="Alanine racemase"/>
    <property type="match status" value="1"/>
</dbReference>
<dbReference type="SUPFAM" id="SSF50621">
    <property type="entry name" value="Alanine racemase C-terminal domain-like"/>
    <property type="match status" value="1"/>
</dbReference>
<dbReference type="PANTHER" id="PTHR43727:SF2">
    <property type="entry name" value="GROUP IV DECARBOXYLASE"/>
    <property type="match status" value="1"/>
</dbReference>
<dbReference type="InterPro" id="IPR022644">
    <property type="entry name" value="De-COase2_N"/>
</dbReference>
<name>X1ER13_9ZZZZ</name>
<comment type="caution">
    <text evidence="6">The sequence shown here is derived from an EMBL/GenBank/DDBJ whole genome shotgun (WGS) entry which is preliminary data.</text>
</comment>
<sequence>GTPLYLFDEFSLRSKCAELKAEFSQRYRDTTVIYACKAFINGALAVILREEGLGLDVVSSGELSIAHSVGFPPDKVYFHGNNKSAEELMLALKWHIGRIAVDNFHELRMLAEMAKEQGSIPDILLRLSPGVEPHTHKYIATGIVDTKFGFPLLSGEEAVAQAMSAPNLNLVGLHFHIGSLIFEFEPYREAIEVILDFAAEMKQKHGFELRELNVGGGFAIQYTLDSPAPPISAYAEVIASKVISKCQQLKLALPRLTVEPGRSIVGAAGVALYKVGVVKDIPGVRCYVSVDGGMGDNIRPALYGSKYEAVVANKMLAKEAKEAKEITIAGKFCESGDILVRDIALPPVSAGDIIAVPSCGAYCLPMASNYNTSLKPAIVLVNKGEARLIRRRETFDDLTRCDLV</sequence>
<feature type="domain" description="Orn/DAP/Arg decarboxylase 2 N-terminal" evidence="5">
    <location>
        <begin position="21"/>
        <end position="265"/>
    </location>
</feature>
<dbReference type="InterPro" id="IPR022653">
    <property type="entry name" value="De-COase2_pyr-phos_BS"/>
</dbReference>
<reference evidence="6" key="1">
    <citation type="journal article" date="2014" name="Front. Microbiol.">
        <title>High frequency of phylogenetically diverse reductive dehalogenase-homologous genes in deep subseafloor sedimentary metagenomes.</title>
        <authorList>
            <person name="Kawai M."/>
            <person name="Futagami T."/>
            <person name="Toyoda A."/>
            <person name="Takaki Y."/>
            <person name="Nishi S."/>
            <person name="Hori S."/>
            <person name="Arai W."/>
            <person name="Tsubouchi T."/>
            <person name="Morono Y."/>
            <person name="Uchiyama I."/>
            <person name="Ito T."/>
            <person name="Fujiyama A."/>
            <person name="Inagaki F."/>
            <person name="Takami H."/>
        </authorList>
    </citation>
    <scope>NUCLEOTIDE SEQUENCE</scope>
    <source>
        <strain evidence="6">Expedition CK06-06</strain>
    </source>
</reference>
<dbReference type="InterPro" id="IPR002986">
    <property type="entry name" value="DAP_deCOOHase_LysA"/>
</dbReference>